<feature type="domain" description="CBS" evidence="3">
    <location>
        <begin position="107"/>
        <end position="166"/>
    </location>
</feature>
<name>A0A533Q982_9BACT</name>
<comment type="caution">
    <text evidence="4">The sequence shown here is derived from an EMBL/GenBank/DDBJ whole genome shotgun (WGS) entry which is preliminary data.</text>
</comment>
<evidence type="ECO:0000313" key="5">
    <source>
        <dbReference type="Proteomes" id="UP000319783"/>
    </source>
</evidence>
<dbReference type="InterPro" id="IPR000644">
    <property type="entry name" value="CBS_dom"/>
</dbReference>
<dbReference type="SUPFAM" id="SSF54631">
    <property type="entry name" value="CBS-domain pair"/>
    <property type="match status" value="1"/>
</dbReference>
<dbReference type="Proteomes" id="UP000319783">
    <property type="component" value="Unassembled WGS sequence"/>
</dbReference>
<sequence length="198" mass="22132">MATYKLLAKDLMTAKVVCVYPETSIRDLIKVLTDYRVNGVPVVDRKENPIGVVSKTDILGYTKEKTKKQDLSSKRSFYTDTNGRQTKAFDTVTKEKDFGKATVKDIMTPHVIAAEATDTIDRLAKIMYNKKIHRLIIQDSGRVVGIVSTLDILHVVGALNYGSNAFVSEKAILGLRKRLEAAEKSIQSLRSTFDKIYS</sequence>
<dbReference type="CDD" id="cd04586">
    <property type="entry name" value="CBS_pair_BON_assoc"/>
    <property type="match status" value="1"/>
</dbReference>
<gene>
    <name evidence="4" type="ORF">JETT_2494</name>
</gene>
<feature type="domain" description="CBS" evidence="3">
    <location>
        <begin position="12"/>
        <end position="71"/>
    </location>
</feature>
<evidence type="ECO:0000259" key="3">
    <source>
        <dbReference type="PROSITE" id="PS51371"/>
    </source>
</evidence>
<dbReference type="AlphaFoldDB" id="A0A533Q982"/>
<evidence type="ECO:0000256" key="1">
    <source>
        <dbReference type="ARBA" id="ARBA00023122"/>
    </source>
</evidence>
<dbReference type="InterPro" id="IPR051257">
    <property type="entry name" value="Diverse_CBS-Domain"/>
</dbReference>
<proteinExistence type="predicted"/>
<keyword evidence="1 2" id="KW-0129">CBS domain</keyword>
<protein>
    <submittedName>
        <fullName evidence="4">CBS domain protein sometimes clustered with YjeE</fullName>
    </submittedName>
</protein>
<dbReference type="PROSITE" id="PS51371">
    <property type="entry name" value="CBS"/>
    <property type="match status" value="2"/>
</dbReference>
<accession>A0A533Q982</accession>
<dbReference type="InterPro" id="IPR046342">
    <property type="entry name" value="CBS_dom_sf"/>
</dbReference>
<evidence type="ECO:0000256" key="2">
    <source>
        <dbReference type="PROSITE-ProRule" id="PRU00703"/>
    </source>
</evidence>
<organism evidence="4 5">
    <name type="scientific">Candidatus Jettenia ecosi</name>
    <dbReference type="NCBI Taxonomy" id="2494326"/>
    <lineage>
        <taxon>Bacteria</taxon>
        <taxon>Pseudomonadati</taxon>
        <taxon>Planctomycetota</taxon>
        <taxon>Candidatus Brocadiia</taxon>
        <taxon>Candidatus Brocadiales</taxon>
        <taxon>Candidatus Brocadiaceae</taxon>
        <taxon>Candidatus Jettenia</taxon>
    </lineage>
</organism>
<dbReference type="SMART" id="SM00116">
    <property type="entry name" value="CBS"/>
    <property type="match status" value="2"/>
</dbReference>
<evidence type="ECO:0000313" key="4">
    <source>
        <dbReference type="EMBL" id="TLD41247.1"/>
    </source>
</evidence>
<dbReference type="PANTHER" id="PTHR43080:SF29">
    <property type="entry name" value="OS02G0818000 PROTEIN"/>
    <property type="match status" value="1"/>
</dbReference>
<reference evidence="4 5" key="1">
    <citation type="submission" date="2019-04" db="EMBL/GenBank/DDBJ databases">
        <title>Genome of a novel bacterium Candidatus Jettenia ecosi reconstructed from metagenome of an anammox bioreactor.</title>
        <authorList>
            <person name="Mardanov A.V."/>
            <person name="Beletsky A.V."/>
            <person name="Ravin N.V."/>
            <person name="Botchkova E.A."/>
            <person name="Litti Y.V."/>
            <person name="Nozhevnikova A.N."/>
        </authorList>
    </citation>
    <scope>NUCLEOTIDE SEQUENCE [LARGE SCALE GENOMIC DNA]</scope>
    <source>
        <strain evidence="4">J2</strain>
    </source>
</reference>
<dbReference type="Gene3D" id="3.10.580.10">
    <property type="entry name" value="CBS-domain"/>
    <property type="match status" value="1"/>
</dbReference>
<dbReference type="EMBL" id="SULG01000056">
    <property type="protein sequence ID" value="TLD41247.1"/>
    <property type="molecule type" value="Genomic_DNA"/>
</dbReference>
<dbReference type="Pfam" id="PF00571">
    <property type="entry name" value="CBS"/>
    <property type="match status" value="2"/>
</dbReference>
<dbReference type="PANTHER" id="PTHR43080">
    <property type="entry name" value="CBS DOMAIN-CONTAINING PROTEIN CBSX3, MITOCHONDRIAL"/>
    <property type="match status" value="1"/>
</dbReference>